<dbReference type="EMBL" id="CP014674">
    <property type="protein sequence ID" value="AOX18351.1"/>
    <property type="molecule type" value="Genomic_DNA"/>
</dbReference>
<evidence type="ECO:0000259" key="6">
    <source>
        <dbReference type="PROSITE" id="PS50110"/>
    </source>
</evidence>
<dbReference type="SUPFAM" id="SSF47384">
    <property type="entry name" value="Homodimeric domain of signal transducing histidine kinase"/>
    <property type="match status" value="1"/>
</dbReference>
<dbReference type="Pfam" id="PF02518">
    <property type="entry name" value="HATPase_c"/>
    <property type="match status" value="1"/>
</dbReference>
<comment type="catalytic activity">
    <reaction evidence="1">
        <text>ATP + protein L-histidine = ADP + protein N-phospho-L-histidine.</text>
        <dbReference type="EC" id="2.7.13.3"/>
    </reaction>
</comment>
<dbReference type="InterPro" id="IPR036097">
    <property type="entry name" value="HisK_dim/P_sf"/>
</dbReference>
<dbReference type="STRING" id="153496.A0U89_12960"/>
<dbReference type="PANTHER" id="PTHR43065">
    <property type="entry name" value="SENSOR HISTIDINE KINASE"/>
    <property type="match status" value="1"/>
</dbReference>
<feature type="domain" description="Histidine kinase" evidence="5">
    <location>
        <begin position="161"/>
        <end position="390"/>
    </location>
</feature>
<dbReference type="InterPro" id="IPR000014">
    <property type="entry name" value="PAS"/>
</dbReference>
<feature type="domain" description="PAC" evidence="8">
    <location>
        <begin position="94"/>
        <end position="148"/>
    </location>
</feature>
<dbReference type="SMART" id="SM00091">
    <property type="entry name" value="PAS"/>
    <property type="match status" value="1"/>
</dbReference>
<dbReference type="Gene3D" id="3.40.50.2300">
    <property type="match status" value="1"/>
</dbReference>
<dbReference type="PROSITE" id="PS50113">
    <property type="entry name" value="PAC"/>
    <property type="match status" value="1"/>
</dbReference>
<evidence type="ECO:0000259" key="5">
    <source>
        <dbReference type="PROSITE" id="PS50109"/>
    </source>
</evidence>
<dbReference type="SUPFAM" id="SSF55785">
    <property type="entry name" value="PYP-like sensor domain (PAS domain)"/>
    <property type="match status" value="1"/>
</dbReference>
<dbReference type="Proteomes" id="UP000179145">
    <property type="component" value="Chromosome"/>
</dbReference>
<dbReference type="InterPro" id="IPR005467">
    <property type="entry name" value="His_kinase_dom"/>
</dbReference>
<name>A0A1D8UXL9_9PROT</name>
<dbReference type="eggNOG" id="COG4191">
    <property type="taxonomic scope" value="Bacteria"/>
</dbReference>
<dbReference type="Gene3D" id="1.10.287.130">
    <property type="match status" value="1"/>
</dbReference>
<dbReference type="CDD" id="cd00130">
    <property type="entry name" value="PAS"/>
    <property type="match status" value="1"/>
</dbReference>
<dbReference type="PROSITE" id="PS50110">
    <property type="entry name" value="RESPONSE_REGULATORY"/>
    <property type="match status" value="1"/>
</dbReference>
<dbReference type="AlphaFoldDB" id="A0A1D8UXL9"/>
<protein>
    <recommendedName>
        <fullName evidence="2">histidine kinase</fullName>
        <ecNumber evidence="2">2.7.13.3</ecNumber>
    </recommendedName>
</protein>
<evidence type="ECO:0000256" key="1">
    <source>
        <dbReference type="ARBA" id="ARBA00000085"/>
    </source>
</evidence>
<dbReference type="Gene3D" id="3.30.450.20">
    <property type="entry name" value="PAS domain"/>
    <property type="match status" value="1"/>
</dbReference>
<dbReference type="Pfam" id="PF00072">
    <property type="entry name" value="Response_reg"/>
    <property type="match status" value="1"/>
</dbReference>
<dbReference type="InterPro" id="IPR004358">
    <property type="entry name" value="Sig_transdc_His_kin-like_C"/>
</dbReference>
<evidence type="ECO:0000259" key="8">
    <source>
        <dbReference type="PROSITE" id="PS50113"/>
    </source>
</evidence>
<keyword evidence="9" id="KW-0418">Kinase</keyword>
<dbReference type="PANTHER" id="PTHR43065:SF42">
    <property type="entry name" value="TWO-COMPONENT SENSOR PPRA"/>
    <property type="match status" value="1"/>
</dbReference>
<feature type="domain" description="Response regulatory" evidence="6">
    <location>
        <begin position="412"/>
        <end position="528"/>
    </location>
</feature>
<dbReference type="PRINTS" id="PR00344">
    <property type="entry name" value="BCTRLSENSOR"/>
</dbReference>
<organism evidence="9 10">
    <name type="scientific">Kozakia baliensis</name>
    <dbReference type="NCBI Taxonomy" id="153496"/>
    <lineage>
        <taxon>Bacteria</taxon>
        <taxon>Pseudomonadati</taxon>
        <taxon>Pseudomonadota</taxon>
        <taxon>Alphaproteobacteria</taxon>
        <taxon>Acetobacterales</taxon>
        <taxon>Acetobacteraceae</taxon>
        <taxon>Kozakia</taxon>
    </lineage>
</organism>
<keyword evidence="3 4" id="KW-0597">Phosphoprotein</keyword>
<dbReference type="GO" id="GO:0000155">
    <property type="term" value="F:phosphorelay sensor kinase activity"/>
    <property type="evidence" value="ECO:0007669"/>
    <property type="project" value="InterPro"/>
</dbReference>
<dbReference type="eggNOG" id="COG0784">
    <property type="taxonomic scope" value="Bacteria"/>
</dbReference>
<dbReference type="InterPro" id="IPR001789">
    <property type="entry name" value="Sig_transdc_resp-reg_receiver"/>
</dbReference>
<keyword evidence="10" id="KW-1185">Reference proteome</keyword>
<dbReference type="KEGG" id="kba:A0U89_12960"/>
<evidence type="ECO:0000256" key="2">
    <source>
        <dbReference type="ARBA" id="ARBA00012438"/>
    </source>
</evidence>
<dbReference type="PROSITE" id="PS50109">
    <property type="entry name" value="HIS_KIN"/>
    <property type="match status" value="1"/>
</dbReference>
<dbReference type="InterPro" id="IPR000700">
    <property type="entry name" value="PAS-assoc_C"/>
</dbReference>
<dbReference type="CDD" id="cd00082">
    <property type="entry name" value="HisKA"/>
    <property type="match status" value="1"/>
</dbReference>
<dbReference type="InterPro" id="IPR036890">
    <property type="entry name" value="HATPase_C_sf"/>
</dbReference>
<feature type="modified residue" description="4-aspartylphosphate" evidence="4">
    <location>
        <position position="462"/>
    </location>
</feature>
<gene>
    <name evidence="9" type="ORF">A0U89_12960</name>
</gene>
<dbReference type="InterPro" id="IPR035965">
    <property type="entry name" value="PAS-like_dom_sf"/>
</dbReference>
<sequence>MNNVAGQRNVEGRAEPLTRSSDIFFAAVETTRMPMIVTDPNTPDNDIIFANRAFLTMTGYEAHEILGQNCRFLQGPETNSETIAEIRNAIAARTEIATEILNYRKNGSTFWNALFISPVYDPDGNLLYFFGSQLDISRRRDAEEALRQAQKMEALGQLTGGIAHDFNNLLQVMTGYQELNIQALERGKVNPDRLLRNVRHAHDAAKRAATLTQQLLAFARKQRLEGRALNLNERICGMEDMVRHSLGDGIKLHFELDESLWNCRIDASQYEVALLNIILNARDALQNVAHASVTLQTLNVTIERTAESKRDALAPGRYVRVSVIDNGVGMPLEIQDRVLDPFFTTKGEGRGTGLGLSIVYGFVKQSEGGMQIVSEPHKGTAIHLFFPAVEALPSSLKQTDRENADLQGHHETILIVEDRPDVADLAEAFLEDFGYRVQRAENADQALEILHRDTPIDLLFTDLVMPGTMNGVMLAREATRIRPMLKCLLTTGYAAHSLERTEAGGAEYDVIDKPYRKQDLGRKIRYILNSPGGAA</sequence>
<dbReference type="InterPro" id="IPR003661">
    <property type="entry name" value="HisK_dim/P_dom"/>
</dbReference>
<feature type="domain" description="PAS" evidence="7">
    <location>
        <begin position="20"/>
        <end position="93"/>
    </location>
</feature>
<dbReference type="SUPFAM" id="SSF52172">
    <property type="entry name" value="CheY-like"/>
    <property type="match status" value="1"/>
</dbReference>
<dbReference type="NCBIfam" id="TIGR00229">
    <property type="entry name" value="sensory_box"/>
    <property type="match status" value="1"/>
</dbReference>
<dbReference type="Gene3D" id="3.30.565.10">
    <property type="entry name" value="Histidine kinase-like ATPase, C-terminal domain"/>
    <property type="match status" value="1"/>
</dbReference>
<dbReference type="Pfam" id="PF13426">
    <property type="entry name" value="PAS_9"/>
    <property type="match status" value="1"/>
</dbReference>
<reference evidence="9 10" key="1">
    <citation type="journal article" date="2016" name="Microb. Cell Fact.">
        <title>Dissection of exopolysaccharide biosynthesis in Kozakia baliensis.</title>
        <authorList>
            <person name="Brandt J.U."/>
            <person name="Jakob F."/>
            <person name="Behr J."/>
            <person name="Geissler A.J."/>
            <person name="Vogel R.F."/>
        </authorList>
    </citation>
    <scope>NUCLEOTIDE SEQUENCE [LARGE SCALE GENOMIC DNA]</scope>
    <source>
        <strain evidence="9 10">DSM 14400</strain>
    </source>
</reference>
<dbReference type="PROSITE" id="PS50112">
    <property type="entry name" value="PAS"/>
    <property type="match status" value="1"/>
</dbReference>
<evidence type="ECO:0000313" key="9">
    <source>
        <dbReference type="EMBL" id="AOX18351.1"/>
    </source>
</evidence>
<dbReference type="SMART" id="SM00388">
    <property type="entry name" value="HisKA"/>
    <property type="match status" value="1"/>
</dbReference>
<dbReference type="SMART" id="SM00448">
    <property type="entry name" value="REC"/>
    <property type="match status" value="1"/>
</dbReference>
<proteinExistence type="predicted"/>
<evidence type="ECO:0000256" key="4">
    <source>
        <dbReference type="PROSITE-ProRule" id="PRU00169"/>
    </source>
</evidence>
<dbReference type="SMART" id="SM00387">
    <property type="entry name" value="HATPase_c"/>
    <property type="match status" value="1"/>
</dbReference>
<evidence type="ECO:0000259" key="7">
    <source>
        <dbReference type="PROSITE" id="PS50112"/>
    </source>
</evidence>
<dbReference type="NCBIfam" id="NF010076">
    <property type="entry name" value="PRK13557.1"/>
    <property type="match status" value="1"/>
</dbReference>
<dbReference type="CDD" id="cd18161">
    <property type="entry name" value="REC_hyHK_blue-like"/>
    <property type="match status" value="1"/>
</dbReference>
<dbReference type="InterPro" id="IPR011006">
    <property type="entry name" value="CheY-like_superfamily"/>
</dbReference>
<dbReference type="EC" id="2.7.13.3" evidence="2"/>
<dbReference type="SMART" id="SM00086">
    <property type="entry name" value="PAC"/>
    <property type="match status" value="1"/>
</dbReference>
<evidence type="ECO:0000313" key="10">
    <source>
        <dbReference type="Proteomes" id="UP000179145"/>
    </source>
</evidence>
<accession>A0A1D8UXL9</accession>
<dbReference type="InterPro" id="IPR003594">
    <property type="entry name" value="HATPase_dom"/>
</dbReference>
<keyword evidence="9" id="KW-0808">Transferase</keyword>
<dbReference type="SUPFAM" id="SSF55874">
    <property type="entry name" value="ATPase domain of HSP90 chaperone/DNA topoisomerase II/histidine kinase"/>
    <property type="match status" value="1"/>
</dbReference>
<evidence type="ECO:0000256" key="3">
    <source>
        <dbReference type="ARBA" id="ARBA00022553"/>
    </source>
</evidence>
<dbReference type="InterPro" id="IPR001610">
    <property type="entry name" value="PAC"/>
</dbReference>